<name>A0A2P8Q884_9ACTN</name>
<gene>
    <name evidence="1" type="ORF">C6Y14_14685</name>
</gene>
<evidence type="ECO:0000313" key="1">
    <source>
        <dbReference type="EMBL" id="PSM42463.1"/>
    </source>
</evidence>
<protein>
    <submittedName>
        <fullName evidence="1">Uncharacterized protein</fullName>
    </submittedName>
</protein>
<comment type="caution">
    <text evidence="1">The sequence shown here is derived from an EMBL/GenBank/DDBJ whole genome shotgun (WGS) entry which is preliminary data.</text>
</comment>
<dbReference type="EMBL" id="PYBJ01000008">
    <property type="protein sequence ID" value="PSM42463.1"/>
    <property type="molecule type" value="Genomic_DNA"/>
</dbReference>
<accession>A0A2P8Q884</accession>
<dbReference type="AlphaFoldDB" id="A0A2P8Q884"/>
<organism evidence="1 2">
    <name type="scientific">Streptomyces dioscori</name>
    <dbReference type="NCBI Taxonomy" id="2109333"/>
    <lineage>
        <taxon>Bacteria</taxon>
        <taxon>Bacillati</taxon>
        <taxon>Actinomycetota</taxon>
        <taxon>Actinomycetes</taxon>
        <taxon>Kitasatosporales</taxon>
        <taxon>Streptomycetaceae</taxon>
        <taxon>Streptomyces</taxon>
        <taxon>Streptomyces aurantiacus group</taxon>
    </lineage>
</organism>
<evidence type="ECO:0000313" key="2">
    <source>
        <dbReference type="Proteomes" id="UP000240429"/>
    </source>
</evidence>
<sequence length="60" mass="6104">MQDVLLALPGFGAAGDAGPVTGPASGSAYRLVSHPLTIRSAAGLTNDLAWASRMVTQTTY</sequence>
<proteinExistence type="predicted"/>
<keyword evidence="2" id="KW-1185">Reference proteome</keyword>
<dbReference type="Proteomes" id="UP000240429">
    <property type="component" value="Unassembled WGS sequence"/>
</dbReference>
<reference evidence="1 2" key="1">
    <citation type="submission" date="2018-03" db="EMBL/GenBank/DDBJ databases">
        <title>Streptomyces dioscori sp. nov., a novel endophytic actinobacterium isolated from bulbil of Dioscorea bulbifera L.</title>
        <authorList>
            <person name="Zhikuan W."/>
        </authorList>
    </citation>
    <scope>NUCLEOTIDE SEQUENCE [LARGE SCALE GENOMIC DNA]</scope>
    <source>
        <strain evidence="1 2">A217</strain>
    </source>
</reference>